<keyword evidence="2" id="KW-1185">Reference proteome</keyword>
<protein>
    <submittedName>
        <fullName evidence="1">Uncharacterized protein</fullName>
    </submittedName>
</protein>
<evidence type="ECO:0000313" key="1">
    <source>
        <dbReference type="EMBL" id="CAH1405510.1"/>
    </source>
</evidence>
<proteinExistence type="predicted"/>
<accession>A0A9P0HML0</accession>
<gene>
    <name evidence="1" type="ORF">NEZAVI_LOCUS13709</name>
</gene>
<name>A0A9P0HML0_NEZVI</name>
<dbReference type="AlphaFoldDB" id="A0A9P0HML0"/>
<sequence length="101" mass="10934">MVRSSGKQSCDVPNLNQKHYVFPLTSSVIGLAYYVLDPWNRILRLSRALATSFPALPHPGTIECELPLPSPLTQITTGARCVTIAFLPASRSSNSPGLLDP</sequence>
<evidence type="ECO:0000313" key="2">
    <source>
        <dbReference type="Proteomes" id="UP001152798"/>
    </source>
</evidence>
<reference evidence="1" key="1">
    <citation type="submission" date="2022-01" db="EMBL/GenBank/DDBJ databases">
        <authorList>
            <person name="King R."/>
        </authorList>
    </citation>
    <scope>NUCLEOTIDE SEQUENCE</scope>
</reference>
<dbReference type="Proteomes" id="UP001152798">
    <property type="component" value="Chromosome 6"/>
</dbReference>
<dbReference type="EMBL" id="OV725082">
    <property type="protein sequence ID" value="CAH1405510.1"/>
    <property type="molecule type" value="Genomic_DNA"/>
</dbReference>
<organism evidence="1 2">
    <name type="scientific">Nezara viridula</name>
    <name type="common">Southern green stink bug</name>
    <name type="synonym">Cimex viridulus</name>
    <dbReference type="NCBI Taxonomy" id="85310"/>
    <lineage>
        <taxon>Eukaryota</taxon>
        <taxon>Metazoa</taxon>
        <taxon>Ecdysozoa</taxon>
        <taxon>Arthropoda</taxon>
        <taxon>Hexapoda</taxon>
        <taxon>Insecta</taxon>
        <taxon>Pterygota</taxon>
        <taxon>Neoptera</taxon>
        <taxon>Paraneoptera</taxon>
        <taxon>Hemiptera</taxon>
        <taxon>Heteroptera</taxon>
        <taxon>Panheteroptera</taxon>
        <taxon>Pentatomomorpha</taxon>
        <taxon>Pentatomoidea</taxon>
        <taxon>Pentatomidae</taxon>
        <taxon>Pentatominae</taxon>
        <taxon>Nezara</taxon>
    </lineage>
</organism>